<protein>
    <recommendedName>
        <fullName evidence="4">Methanolan biosynthesis EpsI domain-containing protein</fullName>
    </recommendedName>
</protein>
<evidence type="ECO:0000256" key="1">
    <source>
        <dbReference type="SAM" id="SignalP"/>
    </source>
</evidence>
<feature type="signal peptide" evidence="1">
    <location>
        <begin position="1"/>
        <end position="23"/>
    </location>
</feature>
<dbReference type="EMBL" id="JAPDOG010000034">
    <property type="protein sequence ID" value="MCW3784202.1"/>
    <property type="molecule type" value="Genomic_DNA"/>
</dbReference>
<evidence type="ECO:0000313" key="3">
    <source>
        <dbReference type="Proteomes" id="UP001207582"/>
    </source>
</evidence>
<comment type="caution">
    <text evidence="2">The sequence shown here is derived from an EMBL/GenBank/DDBJ whole genome shotgun (WGS) entry which is preliminary data.</text>
</comment>
<organism evidence="2 3">
    <name type="scientific">Defluviimonas salinarum</name>
    <dbReference type="NCBI Taxonomy" id="2992147"/>
    <lineage>
        <taxon>Bacteria</taxon>
        <taxon>Pseudomonadati</taxon>
        <taxon>Pseudomonadota</taxon>
        <taxon>Alphaproteobacteria</taxon>
        <taxon>Rhodobacterales</taxon>
        <taxon>Paracoccaceae</taxon>
        <taxon>Albidovulum</taxon>
    </lineage>
</organism>
<feature type="chain" id="PRO_5045721340" description="Methanolan biosynthesis EpsI domain-containing protein" evidence="1">
    <location>
        <begin position="24"/>
        <end position="241"/>
    </location>
</feature>
<dbReference type="RefSeq" id="WP_264773472.1">
    <property type="nucleotide sequence ID" value="NZ_JAPDOG010000034.1"/>
</dbReference>
<evidence type="ECO:0008006" key="4">
    <source>
        <dbReference type="Google" id="ProtNLM"/>
    </source>
</evidence>
<keyword evidence="3" id="KW-1185">Reference proteome</keyword>
<dbReference type="Proteomes" id="UP001207582">
    <property type="component" value="Unassembled WGS sequence"/>
</dbReference>
<gene>
    <name evidence="2" type="ORF">OM960_21965</name>
</gene>
<accession>A0ABT3J935</accession>
<proteinExistence type="predicted"/>
<name>A0ABT3J935_9RHOB</name>
<evidence type="ECO:0000313" key="2">
    <source>
        <dbReference type="EMBL" id="MCW3784202.1"/>
    </source>
</evidence>
<sequence>MFDMLRVTLFLCAVLVSLSAARADTIRNRTDGLVTLGARTFDLRKRTPIQDLQVENEFVSLSDVDWIWDLTQADPHLQNTVIHIKDQTALHAGVEPTWAPDAASRFHPDPTLPPLFDLDGYKVGWQGLHEAPVRGDVLIFPEFDSKRFYARCGFDRAEPKPIFCAVSFRYIPDRNLLVTTRIYQVTAPLNNFAEIAARVEALVRCLDVTEALRAGEKAPRIPNLVSGDLAAGGRCRAAPSS</sequence>
<reference evidence="2 3" key="1">
    <citation type="submission" date="2022-10" db="EMBL/GenBank/DDBJ databases">
        <title>Defluviimonas sp. CAU 1641 isolated from mud.</title>
        <authorList>
            <person name="Kim W."/>
        </authorList>
    </citation>
    <scope>NUCLEOTIDE SEQUENCE [LARGE SCALE GENOMIC DNA]</scope>
    <source>
        <strain evidence="2 3">CAU 1641</strain>
    </source>
</reference>
<keyword evidence="1" id="KW-0732">Signal</keyword>